<accession>A0A0S4JPH8</accession>
<feature type="compositionally biased region" description="Polar residues" evidence="1">
    <location>
        <begin position="1"/>
        <end position="11"/>
    </location>
</feature>
<keyword evidence="3" id="KW-1185">Reference proteome</keyword>
<feature type="compositionally biased region" description="Acidic residues" evidence="1">
    <location>
        <begin position="136"/>
        <end position="147"/>
    </location>
</feature>
<evidence type="ECO:0000313" key="3">
    <source>
        <dbReference type="Proteomes" id="UP000051952"/>
    </source>
</evidence>
<gene>
    <name evidence="2" type="ORF">BSAL_42800</name>
</gene>
<proteinExistence type="predicted"/>
<reference evidence="3" key="1">
    <citation type="submission" date="2015-09" db="EMBL/GenBank/DDBJ databases">
        <authorList>
            <consortium name="Pathogen Informatics"/>
        </authorList>
    </citation>
    <scope>NUCLEOTIDE SEQUENCE [LARGE SCALE GENOMIC DNA]</scope>
    <source>
        <strain evidence="3">Lake Konstanz</strain>
    </source>
</reference>
<name>A0A0S4JPH8_BODSA</name>
<dbReference type="EMBL" id="CYKH01002153">
    <property type="protein sequence ID" value="CUG93422.1"/>
    <property type="molecule type" value="Genomic_DNA"/>
</dbReference>
<protein>
    <submittedName>
        <fullName evidence="2">Uncharacterized protein</fullName>
    </submittedName>
</protein>
<evidence type="ECO:0000313" key="2">
    <source>
        <dbReference type="EMBL" id="CUG93422.1"/>
    </source>
</evidence>
<feature type="compositionally biased region" description="Low complexity" evidence="1">
    <location>
        <begin position="12"/>
        <end position="31"/>
    </location>
</feature>
<dbReference type="VEuPathDB" id="TriTrypDB:BSAL_42800"/>
<sequence>MSFTRPQSANYSSAGALRSSGGRASSRPGSPTNASRSRAPSAGKHSRKSGSSPAVDLAATLLAPKPGHDMPNRVLVHGRRPNTAGLRQHTRPWSFDTLQTIVTRNGIGCATWQCTMRELSSFQRGQRRRMGPTGDDISEGEEDETPADDPIKKDVLQHNLAAAGGSTTPAAGGVAGPPAMSRLAAAGRYAITEVPRDAVLLKMLRSLSALEAAMTQAATSPSPTGFGDNVVGGRSSNKSSVMDRIARDLRALIVDRPEIHRGDTRAPGVSVKVVHRHTLIDVCRQVGSWDRDGINTLVDCFQAFSGGESVVMVHAMSLALDHIQQKSALSLLHIVFHTLKSLKATAHRAELYAAERAVASVAAEAQRLETKAMEEQKTSSTSPSSPTSTSPYRRKSFSLPTSSSRRLKGLSSANGVEAATEFSDLVAVSLYPRRRGAASSGGGDAMDVPASGSSSPTAAAAAMVAVDAVTWKELRNSIVNAVSSDGETSKYARLSSLVMQHSL</sequence>
<evidence type="ECO:0000256" key="1">
    <source>
        <dbReference type="SAM" id="MobiDB-lite"/>
    </source>
</evidence>
<feature type="region of interest" description="Disordered" evidence="1">
    <location>
        <begin position="369"/>
        <end position="408"/>
    </location>
</feature>
<dbReference type="AlphaFoldDB" id="A0A0S4JPH8"/>
<feature type="region of interest" description="Disordered" evidence="1">
    <location>
        <begin position="1"/>
        <end position="53"/>
    </location>
</feature>
<organism evidence="2 3">
    <name type="scientific">Bodo saltans</name>
    <name type="common">Flagellated protozoan</name>
    <dbReference type="NCBI Taxonomy" id="75058"/>
    <lineage>
        <taxon>Eukaryota</taxon>
        <taxon>Discoba</taxon>
        <taxon>Euglenozoa</taxon>
        <taxon>Kinetoplastea</taxon>
        <taxon>Metakinetoplastina</taxon>
        <taxon>Eubodonida</taxon>
        <taxon>Bodonidae</taxon>
        <taxon>Bodo</taxon>
    </lineage>
</organism>
<feature type="region of interest" description="Disordered" evidence="1">
    <location>
        <begin position="122"/>
        <end position="150"/>
    </location>
</feature>
<feature type="compositionally biased region" description="Low complexity" evidence="1">
    <location>
        <begin position="378"/>
        <end position="391"/>
    </location>
</feature>
<dbReference type="Proteomes" id="UP000051952">
    <property type="component" value="Unassembled WGS sequence"/>
</dbReference>